<feature type="region of interest" description="Disordered" evidence="1">
    <location>
        <begin position="133"/>
        <end position="186"/>
    </location>
</feature>
<accession>A0A2T9YTI7</accession>
<dbReference type="EMBL" id="MBFR01000050">
    <property type="protein sequence ID" value="PVU95648.1"/>
    <property type="molecule type" value="Genomic_DNA"/>
</dbReference>
<feature type="compositionally biased region" description="Polar residues" evidence="1">
    <location>
        <begin position="521"/>
        <end position="530"/>
    </location>
</feature>
<gene>
    <name evidence="2" type="ORF">BB561_001685</name>
</gene>
<dbReference type="AlphaFoldDB" id="A0A2T9YTI7"/>
<feature type="compositionally biased region" description="Polar residues" evidence="1">
    <location>
        <begin position="73"/>
        <end position="84"/>
    </location>
</feature>
<feature type="region of interest" description="Disordered" evidence="1">
    <location>
        <begin position="210"/>
        <end position="229"/>
    </location>
</feature>
<feature type="compositionally biased region" description="Polar residues" evidence="1">
    <location>
        <begin position="884"/>
        <end position="893"/>
    </location>
</feature>
<dbReference type="Proteomes" id="UP000245383">
    <property type="component" value="Unassembled WGS sequence"/>
</dbReference>
<evidence type="ECO:0000313" key="3">
    <source>
        <dbReference type="Proteomes" id="UP000245383"/>
    </source>
</evidence>
<comment type="caution">
    <text evidence="2">The sequence shown here is derived from an EMBL/GenBank/DDBJ whole genome shotgun (WGS) entry which is preliminary data.</text>
</comment>
<evidence type="ECO:0000256" key="1">
    <source>
        <dbReference type="SAM" id="MobiDB-lite"/>
    </source>
</evidence>
<dbReference type="InterPro" id="IPR013933">
    <property type="entry name" value="CRC_Rsc7/Swp82"/>
</dbReference>
<dbReference type="Pfam" id="PF08624">
    <property type="entry name" value="CRC_subunit"/>
    <property type="match status" value="1"/>
</dbReference>
<name>A0A2T9YTI7_9FUNG</name>
<proteinExistence type="predicted"/>
<reference evidence="2 3" key="1">
    <citation type="journal article" date="2018" name="MBio">
        <title>Comparative Genomics Reveals the Core Gene Toolbox for the Fungus-Insect Symbiosis.</title>
        <authorList>
            <person name="Wang Y."/>
            <person name="Stata M."/>
            <person name="Wang W."/>
            <person name="Stajich J.E."/>
            <person name="White M.M."/>
            <person name="Moncalvo J.M."/>
        </authorList>
    </citation>
    <scope>NUCLEOTIDE SEQUENCE [LARGE SCALE GENOMIC DNA]</scope>
    <source>
        <strain evidence="2 3">SWE-8-4</strain>
    </source>
</reference>
<feature type="compositionally biased region" description="Polar residues" evidence="1">
    <location>
        <begin position="18"/>
        <end position="37"/>
    </location>
</feature>
<sequence>MSATRSTRKKRTALINELDSTQHLFYNEQGHNIANTPKRTRKAKNLDKDTQNPSLLPDSSSNLESVSPNSLSTSDISQNDLLNKNSHDSSKTLLNSLTNDQALLDQEKLIKPNSSKTRTIKLKSSVILKKMNQIKQRQSENISENNSENSNNINDNSLENDFDKSGPTLETQLDQQSSDESTDNDEPLILSSLISNGSKSRLLNSEHLLKASETPAKSKSLPKSRLKSGSTAKLQILQVSDSDIANEPLIASTSKKSKKRKVNSKSQLQQIKKLDTPSKTSIQESSSQLNLNIDSNLIPLQDNKNSQVDNNKSNNSKNFSNKQKKNSIDTQLSTQVQSNVEKSNDLSVNSETEVDPVIVIDEDGEKKIDKDGNLIGERSFVIPTFTLPSEKNPSAKYMLLTHIMKFAGFRDTNHMQRLYPNLKKIEATPEQRDFLLDESWIYVTRKRLPAFVISAYHAFREFGSKIIVRGKYIVDDYYEKKSREEKLHEYGTIIGGKSLGLRKFTSATNIIEESRLDSPTPLKQKNPGSNKTKENNDKYQLDLADISNQPYIVSLVDFPPKTNLNDLVPASTSSLQKFTSNLFDESFTLRKPISDNIVLGEANHLALLNALQLMSLPTNKYHDFLKPTIPNLLIEDDSENSLEKQIKVLNKHGYNAKISSNQTVIANRSLLQLRAATKGIFYDPHTNTTHLPSLLQPFRATVKRNIHDNLSILKSPTSIFDFSFKNSTKANTKEDITLNKDIPYVINYSDLNCCSSIQALGSSLIKDIPDLNRSYIDPIRDSVSYNNIDLKLDLKSDLAIQIDSAKGYNTDKVILNKNRHGIFKKYRIKSEFPLALTLDQRQDIFSYYQTRFGKSVEDSKLLTKNLLVKSFWDSIITSTANTSAVGTSASPYSANHLHKKSTGSNLLANPQLQSQSTNNINYTQNRQQLYVKPQQPKKSNSSLQYEQQLEFQNQINNPKILDQNLTLNKTYNQQNTFKGFPISSPASVSKVAYSTPDLQMSSPGHNSNLDLLQSQKLKKFSSDRLQEYKDPRISALQHRPNNIVPGKLVFHNDNLNDDGIE</sequence>
<feature type="compositionally biased region" description="Low complexity" evidence="1">
    <location>
        <begin position="301"/>
        <end position="321"/>
    </location>
</feature>
<feature type="region of interest" description="Disordered" evidence="1">
    <location>
        <begin position="515"/>
        <end position="536"/>
    </location>
</feature>
<feature type="compositionally biased region" description="Basic residues" evidence="1">
    <location>
        <begin position="1"/>
        <end position="12"/>
    </location>
</feature>
<dbReference type="OrthoDB" id="5598844at2759"/>
<feature type="compositionally biased region" description="Low complexity" evidence="1">
    <location>
        <begin position="139"/>
        <end position="159"/>
    </location>
</feature>
<feature type="region of interest" description="Disordered" evidence="1">
    <location>
        <begin position="884"/>
        <end position="904"/>
    </location>
</feature>
<feature type="compositionally biased region" description="Low complexity" evidence="1">
    <location>
        <begin position="52"/>
        <end position="72"/>
    </location>
</feature>
<keyword evidence="3" id="KW-1185">Reference proteome</keyword>
<organism evidence="2 3">
    <name type="scientific">Smittium simulii</name>
    <dbReference type="NCBI Taxonomy" id="133385"/>
    <lineage>
        <taxon>Eukaryota</taxon>
        <taxon>Fungi</taxon>
        <taxon>Fungi incertae sedis</taxon>
        <taxon>Zoopagomycota</taxon>
        <taxon>Kickxellomycotina</taxon>
        <taxon>Harpellomycetes</taxon>
        <taxon>Harpellales</taxon>
        <taxon>Legeriomycetaceae</taxon>
        <taxon>Smittium</taxon>
    </lineage>
</organism>
<protein>
    <submittedName>
        <fullName evidence="2">Uncharacterized protein</fullName>
    </submittedName>
</protein>
<feature type="compositionally biased region" description="Polar residues" evidence="1">
    <location>
        <begin position="328"/>
        <end position="348"/>
    </location>
</feature>
<feature type="compositionally biased region" description="Polar residues" evidence="1">
    <location>
        <begin position="168"/>
        <end position="179"/>
    </location>
</feature>
<feature type="region of interest" description="Disordered" evidence="1">
    <location>
        <begin position="300"/>
        <end position="348"/>
    </location>
</feature>
<evidence type="ECO:0000313" key="2">
    <source>
        <dbReference type="EMBL" id="PVU95648.1"/>
    </source>
</evidence>
<dbReference type="STRING" id="133385.A0A2T9YTI7"/>
<feature type="region of interest" description="Disordered" evidence="1">
    <location>
        <begin position="1"/>
        <end position="84"/>
    </location>
</feature>